<evidence type="ECO:0000256" key="1">
    <source>
        <dbReference type="ARBA" id="ARBA00022617"/>
    </source>
</evidence>
<organism evidence="7 9">
    <name type="scientific">Saliniramus fredricksonii</name>
    <dbReference type="NCBI Taxonomy" id="1653334"/>
    <lineage>
        <taxon>Bacteria</taxon>
        <taxon>Pseudomonadati</taxon>
        <taxon>Pseudomonadota</taxon>
        <taxon>Alphaproteobacteria</taxon>
        <taxon>Hyphomicrobiales</taxon>
        <taxon>Salinarimonadaceae</taxon>
        <taxon>Saliniramus</taxon>
    </lineage>
</organism>
<keyword evidence="3 4" id="KW-0408">Iron</keyword>
<feature type="domain" description="Cytochrome c" evidence="6">
    <location>
        <begin position="35"/>
        <end position="114"/>
    </location>
</feature>
<dbReference type="OrthoDB" id="7873796at2"/>
<feature type="chain" id="PRO_5006145040" evidence="5">
    <location>
        <begin position="36"/>
        <end position="114"/>
    </location>
</feature>
<evidence type="ECO:0000313" key="10">
    <source>
        <dbReference type="Proteomes" id="UP000182800"/>
    </source>
</evidence>
<dbReference type="Proteomes" id="UP000182800">
    <property type="component" value="Unassembled WGS sequence"/>
</dbReference>
<dbReference type="PROSITE" id="PS51007">
    <property type="entry name" value="CYTC"/>
    <property type="match status" value="1"/>
</dbReference>
<reference evidence="7 9" key="1">
    <citation type="submission" date="2015-09" db="EMBL/GenBank/DDBJ databases">
        <title>Identification and resolution of microdiversity through metagenomic sequencing of parallel consortia.</title>
        <authorList>
            <person name="Nelson W.C."/>
            <person name="Romine M.F."/>
            <person name="Lindemann S.R."/>
        </authorList>
    </citation>
    <scope>NUCLEOTIDE SEQUENCE [LARGE SCALE GENOMIC DNA]</scope>
    <source>
        <strain evidence="7">HL-109</strain>
    </source>
</reference>
<accession>A0A0P7X3B8</accession>
<dbReference type="InterPro" id="IPR036909">
    <property type="entry name" value="Cyt_c-like_dom_sf"/>
</dbReference>
<dbReference type="GO" id="GO:0046872">
    <property type="term" value="F:metal ion binding"/>
    <property type="evidence" value="ECO:0007669"/>
    <property type="project" value="UniProtKB-KW"/>
</dbReference>
<keyword evidence="5" id="KW-0732">Signal</keyword>
<dbReference type="Pfam" id="PF13442">
    <property type="entry name" value="Cytochrome_CBB3"/>
    <property type="match status" value="1"/>
</dbReference>
<dbReference type="GO" id="GO:0020037">
    <property type="term" value="F:heme binding"/>
    <property type="evidence" value="ECO:0007669"/>
    <property type="project" value="InterPro"/>
</dbReference>
<evidence type="ECO:0000256" key="3">
    <source>
        <dbReference type="ARBA" id="ARBA00023004"/>
    </source>
</evidence>
<dbReference type="Proteomes" id="UP000050497">
    <property type="component" value="Unassembled WGS sequence"/>
</dbReference>
<gene>
    <name evidence="8" type="ORF">GA0071312_1727</name>
    <name evidence="7" type="ORF">HLUCCO17_16045</name>
</gene>
<protein>
    <submittedName>
        <fullName evidence="8">Cytochrome c2</fullName>
    </submittedName>
    <submittedName>
        <fullName evidence="7">Monoheme cytochrome c</fullName>
    </submittedName>
</protein>
<keyword evidence="1 4" id="KW-0349">Heme</keyword>
<sequence>MQVHDEGRKARMMQALYGTLAASALLVTASMPAMADALQGEVIAERWCASCHLVGPGQDVASDQMASFMQIAQRDDLTAENLGAFLRSPHPPMPDLQLTHNEIRALIAYIETLE</sequence>
<dbReference type="InterPro" id="IPR009056">
    <property type="entry name" value="Cyt_c-like_dom"/>
</dbReference>
<dbReference type="Gene3D" id="1.10.760.10">
    <property type="entry name" value="Cytochrome c-like domain"/>
    <property type="match status" value="1"/>
</dbReference>
<dbReference type="EMBL" id="FMBM01000002">
    <property type="protein sequence ID" value="SCC80799.1"/>
    <property type="molecule type" value="Genomic_DNA"/>
</dbReference>
<proteinExistence type="predicted"/>
<dbReference type="STRING" id="1653334.GA0071312_1727"/>
<evidence type="ECO:0000313" key="9">
    <source>
        <dbReference type="Proteomes" id="UP000050497"/>
    </source>
</evidence>
<dbReference type="GO" id="GO:0009055">
    <property type="term" value="F:electron transfer activity"/>
    <property type="evidence" value="ECO:0007669"/>
    <property type="project" value="InterPro"/>
</dbReference>
<evidence type="ECO:0000256" key="2">
    <source>
        <dbReference type="ARBA" id="ARBA00022723"/>
    </source>
</evidence>
<feature type="signal peptide" evidence="5">
    <location>
        <begin position="1"/>
        <end position="35"/>
    </location>
</feature>
<dbReference type="AlphaFoldDB" id="A0A0P7X3B8"/>
<dbReference type="SUPFAM" id="SSF46626">
    <property type="entry name" value="Cytochrome c"/>
    <property type="match status" value="1"/>
</dbReference>
<dbReference type="EMBL" id="LJSX01000033">
    <property type="protein sequence ID" value="KPQ09191.1"/>
    <property type="molecule type" value="Genomic_DNA"/>
</dbReference>
<comment type="caution">
    <text evidence="7">The sequence shown here is derived from an EMBL/GenBank/DDBJ whole genome shotgun (WGS) entry which is preliminary data.</text>
</comment>
<reference evidence="8 10" key="2">
    <citation type="submission" date="2016-08" db="EMBL/GenBank/DDBJ databases">
        <authorList>
            <person name="Varghese N."/>
            <person name="Submissions Spin"/>
        </authorList>
    </citation>
    <scope>NUCLEOTIDE SEQUENCE [LARGE SCALE GENOMIC DNA]</scope>
    <source>
        <strain evidence="8 10">HL-109</strain>
    </source>
</reference>
<keyword evidence="2 4" id="KW-0479">Metal-binding</keyword>
<keyword evidence="10" id="KW-1185">Reference proteome</keyword>
<evidence type="ECO:0000259" key="6">
    <source>
        <dbReference type="PROSITE" id="PS51007"/>
    </source>
</evidence>
<evidence type="ECO:0000313" key="8">
    <source>
        <dbReference type="EMBL" id="SCC80799.1"/>
    </source>
</evidence>
<evidence type="ECO:0000256" key="5">
    <source>
        <dbReference type="SAM" id="SignalP"/>
    </source>
</evidence>
<evidence type="ECO:0000313" key="7">
    <source>
        <dbReference type="EMBL" id="KPQ09191.1"/>
    </source>
</evidence>
<dbReference type="RefSeq" id="WP_083204447.1">
    <property type="nucleotide sequence ID" value="NZ_FMBM01000002.1"/>
</dbReference>
<evidence type="ECO:0000256" key="4">
    <source>
        <dbReference type="PROSITE-ProRule" id="PRU00433"/>
    </source>
</evidence>
<name>A0A0P7X3B8_9HYPH</name>